<evidence type="ECO:0000313" key="1">
    <source>
        <dbReference type="EMBL" id="MPN61144.1"/>
    </source>
</evidence>
<gene>
    <name evidence="1" type="ORF">SDC9_208878</name>
</gene>
<proteinExistence type="predicted"/>
<accession>A0A645JLE2</accession>
<dbReference type="AlphaFoldDB" id="A0A645JLE2"/>
<comment type="caution">
    <text evidence="1">The sequence shown here is derived from an EMBL/GenBank/DDBJ whole genome shotgun (WGS) entry which is preliminary data.</text>
</comment>
<name>A0A645JLE2_9ZZZZ</name>
<reference evidence="1" key="1">
    <citation type="submission" date="2019-08" db="EMBL/GenBank/DDBJ databases">
        <authorList>
            <person name="Kucharzyk K."/>
            <person name="Murdoch R.W."/>
            <person name="Higgins S."/>
            <person name="Loffler F."/>
        </authorList>
    </citation>
    <scope>NUCLEOTIDE SEQUENCE</scope>
</reference>
<protein>
    <submittedName>
        <fullName evidence="1">Uncharacterized protein</fullName>
    </submittedName>
</protein>
<dbReference type="EMBL" id="VSSQ01137345">
    <property type="protein sequence ID" value="MPN61144.1"/>
    <property type="molecule type" value="Genomic_DNA"/>
</dbReference>
<sequence length="103" mass="11876">MKRKTTILVVVAILILAASIFTYLELRIIGEVRGPEFNQLTIGDREYSLNNGLDFTSADKGNYLGKATYGTSVFRLYTVKGDKEDKYIYAVWDWEGFFYVREK</sequence>
<organism evidence="1">
    <name type="scientific">bioreactor metagenome</name>
    <dbReference type="NCBI Taxonomy" id="1076179"/>
    <lineage>
        <taxon>unclassified sequences</taxon>
        <taxon>metagenomes</taxon>
        <taxon>ecological metagenomes</taxon>
    </lineage>
</organism>